<evidence type="ECO:0000313" key="2">
    <source>
        <dbReference type="EMBL" id="NIJ01650.1"/>
    </source>
</evidence>
<comment type="caution">
    <text evidence="2">The sequence shown here is derived from an EMBL/GenBank/DDBJ whole genome shotgun (WGS) entry which is preliminary data.</text>
</comment>
<reference evidence="2 3" key="1">
    <citation type="submission" date="2020-03" db="EMBL/GenBank/DDBJ databases">
        <title>Genomic Encyclopedia of Type Strains, Phase III (KMG-III): the genomes of soil and plant-associated and newly described type strains.</title>
        <authorList>
            <person name="Whitman W."/>
        </authorList>
    </citation>
    <scope>NUCLEOTIDE SEQUENCE [LARGE SCALE GENOMIC DNA]</scope>
    <source>
        <strain evidence="2 3">CECT 4207</strain>
    </source>
</reference>
<dbReference type="RefSeq" id="WP_167265580.1">
    <property type="nucleotide sequence ID" value="NZ_BAAAVO010000013.1"/>
</dbReference>
<dbReference type="EMBL" id="JAAOZD010000003">
    <property type="protein sequence ID" value="NIJ01650.1"/>
    <property type="molecule type" value="Genomic_DNA"/>
</dbReference>
<accession>A0ABX0TGK4</accession>
<dbReference type="InterPro" id="IPR001466">
    <property type="entry name" value="Beta-lactam-related"/>
</dbReference>
<dbReference type="InterPro" id="IPR050789">
    <property type="entry name" value="Diverse_Enzym_Activities"/>
</dbReference>
<dbReference type="Proteomes" id="UP000802392">
    <property type="component" value="Unassembled WGS sequence"/>
</dbReference>
<feature type="domain" description="Beta-lactamase-related" evidence="1">
    <location>
        <begin position="61"/>
        <end position="351"/>
    </location>
</feature>
<gene>
    <name evidence="2" type="ORF">FHR86_001971</name>
</gene>
<dbReference type="Pfam" id="PF00144">
    <property type="entry name" value="Beta-lactamase"/>
    <property type="match status" value="1"/>
</dbReference>
<dbReference type="Gene3D" id="3.40.710.10">
    <property type="entry name" value="DD-peptidase/beta-lactamase superfamily"/>
    <property type="match status" value="1"/>
</dbReference>
<evidence type="ECO:0000313" key="3">
    <source>
        <dbReference type="Proteomes" id="UP000802392"/>
    </source>
</evidence>
<name>A0ABX0TGK4_9MICC</name>
<proteinExistence type="predicted"/>
<sequence>MTLSLNDLKLFTGAPQQNNFPRMAELVETRRMEPSSQPRVWEQGAPLDLPESYHHDGTDRSIEEYLQAAEVGSLLVIHQGRIRYEEYRLTAGPDVPWISMSVAKSVVSALVGIAVEEGFIGSIEQPISDYITVEPGSAYDGTPIRSVLQMSSGARWNEDYSFPDCDPLRIADATSGHHGGHEGIVATMARENPTDTICRYNSCETQALANLIRAATGQHLADYMQSRLMEPLGFTRPGYWIVDPSGVEMGYAGLNLTARDYAAVGELYRNGGQHDGQQIVPAQWVKDSLSASAPHLQPGAVIVGGEPFPWGYGYQWWLMPGDRGDFSANGVYNQYIYVDPGTETTIVMNSATRLYGSTNDPEINKDIETLAMFRAIADKAEQVTCRQAPSGPAQ</sequence>
<protein>
    <submittedName>
        <fullName evidence="2">CubicO group peptidase (Beta-lactamase class C family)</fullName>
    </submittedName>
</protein>
<evidence type="ECO:0000259" key="1">
    <source>
        <dbReference type="Pfam" id="PF00144"/>
    </source>
</evidence>
<organism evidence="2 3">
    <name type="scientific">Paenarthrobacter ilicis</name>
    <dbReference type="NCBI Taxonomy" id="43665"/>
    <lineage>
        <taxon>Bacteria</taxon>
        <taxon>Bacillati</taxon>
        <taxon>Actinomycetota</taxon>
        <taxon>Actinomycetes</taxon>
        <taxon>Micrococcales</taxon>
        <taxon>Micrococcaceae</taxon>
        <taxon>Paenarthrobacter</taxon>
    </lineage>
</organism>
<keyword evidence="3" id="KW-1185">Reference proteome</keyword>
<dbReference type="PANTHER" id="PTHR43283">
    <property type="entry name" value="BETA-LACTAMASE-RELATED"/>
    <property type="match status" value="1"/>
</dbReference>
<dbReference type="PANTHER" id="PTHR43283:SF14">
    <property type="entry name" value="BLL8153 PROTEIN"/>
    <property type="match status" value="1"/>
</dbReference>
<dbReference type="SUPFAM" id="SSF56601">
    <property type="entry name" value="beta-lactamase/transpeptidase-like"/>
    <property type="match status" value="1"/>
</dbReference>
<dbReference type="InterPro" id="IPR012338">
    <property type="entry name" value="Beta-lactam/transpept-like"/>
</dbReference>